<dbReference type="VEuPathDB" id="VectorBase:ASIC013953"/>
<accession>A0A084W6X6</accession>
<organism evidence="1">
    <name type="scientific">Anopheles sinensis</name>
    <name type="common">Mosquito</name>
    <dbReference type="NCBI Taxonomy" id="74873"/>
    <lineage>
        <taxon>Eukaryota</taxon>
        <taxon>Metazoa</taxon>
        <taxon>Ecdysozoa</taxon>
        <taxon>Arthropoda</taxon>
        <taxon>Hexapoda</taxon>
        <taxon>Insecta</taxon>
        <taxon>Pterygota</taxon>
        <taxon>Neoptera</taxon>
        <taxon>Endopterygota</taxon>
        <taxon>Diptera</taxon>
        <taxon>Nematocera</taxon>
        <taxon>Culicoidea</taxon>
        <taxon>Culicidae</taxon>
        <taxon>Anophelinae</taxon>
        <taxon>Anopheles</taxon>
    </lineage>
</organism>
<evidence type="ECO:0000313" key="3">
    <source>
        <dbReference type="Proteomes" id="UP000030765"/>
    </source>
</evidence>
<protein>
    <submittedName>
        <fullName evidence="1 2">Erythromycin esterase</fullName>
    </submittedName>
</protein>
<dbReference type="EMBL" id="ATLV01021036">
    <property type="status" value="NOT_ANNOTATED_CDS"/>
    <property type="molecule type" value="Genomic_DNA"/>
</dbReference>
<dbReference type="EMBL" id="KE525312">
    <property type="protein sequence ID" value="KFB45970.1"/>
    <property type="molecule type" value="Genomic_DNA"/>
</dbReference>
<sequence>MGQMHRLQRTEHGRMHFCGFITLRANTTRYAIEDSQGRTSSIAMRSRLAPINDVSSFTRSPFPTRLCSSARPMAQERLFVGREANYGG</sequence>
<reference evidence="1 3" key="1">
    <citation type="journal article" date="2014" name="BMC Genomics">
        <title>Genome sequence of Anopheles sinensis provides insight into genetics basis of mosquito competence for malaria parasites.</title>
        <authorList>
            <person name="Zhou D."/>
            <person name="Zhang D."/>
            <person name="Ding G."/>
            <person name="Shi L."/>
            <person name="Hou Q."/>
            <person name="Ye Y."/>
            <person name="Xu Y."/>
            <person name="Zhou H."/>
            <person name="Xiong C."/>
            <person name="Li S."/>
            <person name="Yu J."/>
            <person name="Hong S."/>
            <person name="Yu X."/>
            <person name="Zou P."/>
            <person name="Chen C."/>
            <person name="Chang X."/>
            <person name="Wang W."/>
            <person name="Lv Y."/>
            <person name="Sun Y."/>
            <person name="Ma L."/>
            <person name="Shen B."/>
            <person name="Zhu C."/>
        </authorList>
    </citation>
    <scope>NUCLEOTIDE SEQUENCE [LARGE SCALE GENOMIC DNA]</scope>
</reference>
<dbReference type="EnsemblMetazoa" id="ASIC013953-RA">
    <property type="protein sequence ID" value="ASIC013953-PA"/>
    <property type="gene ID" value="ASIC013953"/>
</dbReference>
<evidence type="ECO:0000313" key="1">
    <source>
        <dbReference type="EMBL" id="KFB45970.1"/>
    </source>
</evidence>
<gene>
    <name evidence="1" type="ORF">ZHAS_00013953</name>
</gene>
<evidence type="ECO:0000313" key="2">
    <source>
        <dbReference type="EnsemblMetazoa" id="ASIC013953-PA"/>
    </source>
</evidence>
<proteinExistence type="predicted"/>
<reference evidence="2" key="2">
    <citation type="submission" date="2020-05" db="UniProtKB">
        <authorList>
            <consortium name="EnsemblMetazoa"/>
        </authorList>
    </citation>
    <scope>IDENTIFICATION</scope>
</reference>
<name>A0A084W6X6_ANOSI</name>
<keyword evidence="3" id="KW-1185">Reference proteome</keyword>
<dbReference type="Proteomes" id="UP000030765">
    <property type="component" value="Unassembled WGS sequence"/>
</dbReference>
<dbReference type="AlphaFoldDB" id="A0A084W6X6"/>